<dbReference type="FunFam" id="3.40.50.2000:FF:000119">
    <property type="entry name" value="Glycosyl transferase group 1"/>
    <property type="match status" value="1"/>
</dbReference>
<keyword evidence="1" id="KW-0328">Glycosyltransferase</keyword>
<gene>
    <name evidence="5" type="ordered locus">Rxyl_0690</name>
</gene>
<dbReference type="PANTHER" id="PTHR46401:SF2">
    <property type="entry name" value="GLYCOSYLTRANSFERASE WBBK-RELATED"/>
    <property type="match status" value="1"/>
</dbReference>
<dbReference type="HOGENOM" id="CLU_009583_27_0_11"/>
<dbReference type="Proteomes" id="UP000006637">
    <property type="component" value="Chromosome"/>
</dbReference>
<evidence type="ECO:0000259" key="3">
    <source>
        <dbReference type="Pfam" id="PF00534"/>
    </source>
</evidence>
<dbReference type="RefSeq" id="WP_011563678.1">
    <property type="nucleotide sequence ID" value="NC_008148.1"/>
</dbReference>
<evidence type="ECO:0000313" key="6">
    <source>
        <dbReference type="Proteomes" id="UP000006637"/>
    </source>
</evidence>
<dbReference type="eggNOG" id="COG0438">
    <property type="taxonomic scope" value="Bacteria"/>
</dbReference>
<dbReference type="PhylomeDB" id="Q1AY68"/>
<feature type="domain" description="Glycosyltransferase subfamily 4-like N-terminal" evidence="4">
    <location>
        <begin position="76"/>
        <end position="171"/>
    </location>
</feature>
<reference evidence="5 6" key="1">
    <citation type="submission" date="2006-06" db="EMBL/GenBank/DDBJ databases">
        <title>Complete sequence of Rubrobacter xylanophilus DSM 9941.</title>
        <authorList>
            <consortium name="US DOE Joint Genome Institute"/>
            <person name="Copeland A."/>
            <person name="Lucas S."/>
            <person name="Lapidus A."/>
            <person name="Barry K."/>
            <person name="Detter J.C."/>
            <person name="Glavina del Rio T."/>
            <person name="Hammon N."/>
            <person name="Israni S."/>
            <person name="Dalin E."/>
            <person name="Tice H."/>
            <person name="Pitluck S."/>
            <person name="Munk A.C."/>
            <person name="Brettin T."/>
            <person name="Bruce D."/>
            <person name="Han C."/>
            <person name="Tapia R."/>
            <person name="Gilna P."/>
            <person name="Schmutz J."/>
            <person name="Larimer F."/>
            <person name="Land M."/>
            <person name="Hauser L."/>
            <person name="Kyrpides N."/>
            <person name="Lykidis A."/>
            <person name="da Costa M.S."/>
            <person name="Rainey F.A."/>
            <person name="Empadinhas N."/>
            <person name="Jolivet E."/>
            <person name="Battista J.R."/>
            <person name="Richardson P."/>
        </authorList>
    </citation>
    <scope>NUCLEOTIDE SEQUENCE [LARGE SCALE GENOMIC DNA]</scope>
    <source>
        <strain evidence="6">DSM 9941 / NBRC 16129 / PRD-1</strain>
    </source>
</reference>
<dbReference type="GO" id="GO:0009103">
    <property type="term" value="P:lipopolysaccharide biosynthetic process"/>
    <property type="evidence" value="ECO:0007669"/>
    <property type="project" value="TreeGrafter"/>
</dbReference>
<dbReference type="InterPro" id="IPR001296">
    <property type="entry name" value="Glyco_trans_1"/>
</dbReference>
<dbReference type="CAZy" id="GT4">
    <property type="family name" value="Glycosyltransferase Family 4"/>
</dbReference>
<organism evidence="5 6">
    <name type="scientific">Rubrobacter xylanophilus (strain DSM 9941 / JCM 11954 / NBRC 16129 / PRD-1)</name>
    <dbReference type="NCBI Taxonomy" id="266117"/>
    <lineage>
        <taxon>Bacteria</taxon>
        <taxon>Bacillati</taxon>
        <taxon>Actinomycetota</taxon>
        <taxon>Rubrobacteria</taxon>
        <taxon>Rubrobacterales</taxon>
        <taxon>Rubrobacteraceae</taxon>
        <taxon>Rubrobacter</taxon>
    </lineage>
</organism>
<dbReference type="Pfam" id="PF13439">
    <property type="entry name" value="Glyco_transf_4"/>
    <property type="match status" value="1"/>
</dbReference>
<evidence type="ECO:0000256" key="2">
    <source>
        <dbReference type="ARBA" id="ARBA00022679"/>
    </source>
</evidence>
<dbReference type="EMBL" id="CP000386">
    <property type="protein sequence ID" value="ABG03660.1"/>
    <property type="molecule type" value="Genomic_DNA"/>
</dbReference>
<protein>
    <submittedName>
        <fullName evidence="5">Glycosyl transferase, group 1</fullName>
    </submittedName>
</protein>
<proteinExistence type="predicted"/>
<dbReference type="InterPro" id="IPR028098">
    <property type="entry name" value="Glyco_trans_4-like_N"/>
</dbReference>
<feature type="domain" description="Glycosyl transferase family 1" evidence="3">
    <location>
        <begin position="184"/>
        <end position="342"/>
    </location>
</feature>
<keyword evidence="2 5" id="KW-0808">Transferase</keyword>
<sequence length="394" mass="44232">MERTPARVTYVSADGDGSMPTCSRRLAARLGVPEFRTGVWLRTVKDLDAPTLSLATFRALREDARLVWELNSLGGVLHLSHHHLGRYGLFLARPFLITVHDVIRYLDLAGGEPLIQPLNARERLFLRLDYAGIRRALRVVAVSDHTGRDVVRHLGVPEERVRVVYNGVDHDLYRPVRGPRPIPDPYVLFVGAEHPRKNLKALLRAFALLKRGGRFRRLKLLKVGRAGNPEDYFRRPVEEEIRRLRLRGEVIFAGRVPPERMPLYYANAEALAFPSLYEGFGLPPLEAMACGCPVVASEASAVPEVVGEAALLADPRDPAALAGALGRVLSDGELRRDLRRRGMARAALFTWERAARETREVYAEVLEELSRRRRALRDLALPGEAAYTQERSLS</sequence>
<dbReference type="Pfam" id="PF00534">
    <property type="entry name" value="Glycos_transf_1"/>
    <property type="match status" value="1"/>
</dbReference>
<dbReference type="PANTHER" id="PTHR46401">
    <property type="entry name" value="GLYCOSYLTRANSFERASE WBBK-RELATED"/>
    <property type="match status" value="1"/>
</dbReference>
<dbReference type="STRING" id="266117.Rxyl_0690"/>
<name>Q1AY68_RUBXD</name>
<evidence type="ECO:0000313" key="5">
    <source>
        <dbReference type="EMBL" id="ABG03660.1"/>
    </source>
</evidence>
<dbReference type="CDD" id="cd03809">
    <property type="entry name" value="GT4_MtfB-like"/>
    <property type="match status" value="1"/>
</dbReference>
<keyword evidence="6" id="KW-1185">Reference proteome</keyword>
<dbReference type="GO" id="GO:0016757">
    <property type="term" value="F:glycosyltransferase activity"/>
    <property type="evidence" value="ECO:0007669"/>
    <property type="project" value="UniProtKB-KW"/>
</dbReference>
<dbReference type="AlphaFoldDB" id="Q1AY68"/>
<evidence type="ECO:0000259" key="4">
    <source>
        <dbReference type="Pfam" id="PF13439"/>
    </source>
</evidence>
<dbReference type="SUPFAM" id="SSF53756">
    <property type="entry name" value="UDP-Glycosyltransferase/glycogen phosphorylase"/>
    <property type="match status" value="1"/>
</dbReference>
<evidence type="ECO:0000256" key="1">
    <source>
        <dbReference type="ARBA" id="ARBA00022676"/>
    </source>
</evidence>
<dbReference type="Gene3D" id="3.40.50.2000">
    <property type="entry name" value="Glycogen Phosphorylase B"/>
    <property type="match status" value="2"/>
</dbReference>
<dbReference type="KEGG" id="rxy:Rxyl_0690"/>
<accession>Q1AY68</accession>